<evidence type="ECO:0000256" key="9">
    <source>
        <dbReference type="ARBA" id="ARBA00031427"/>
    </source>
</evidence>
<dbReference type="EMBL" id="QVIA01000002">
    <property type="protein sequence ID" value="RGC34911.1"/>
    <property type="molecule type" value="Genomic_DNA"/>
</dbReference>
<evidence type="ECO:0000256" key="1">
    <source>
        <dbReference type="ARBA" id="ARBA00001274"/>
    </source>
</evidence>
<evidence type="ECO:0000256" key="7">
    <source>
        <dbReference type="ARBA" id="ARBA00023239"/>
    </source>
</evidence>
<name>A0A3E2X0X3_9FIRM</name>
<dbReference type="InterPro" id="IPR027278">
    <property type="entry name" value="ACCD_DCysDesulf"/>
</dbReference>
<dbReference type="GeneID" id="93335903"/>
<evidence type="ECO:0000256" key="10">
    <source>
        <dbReference type="PIRSR" id="PIRSR006278-2"/>
    </source>
</evidence>
<dbReference type="RefSeq" id="WP_025655868.1">
    <property type="nucleotide sequence ID" value="NZ_QVIA01000002.1"/>
</dbReference>
<dbReference type="PIRSF" id="PIRSF006278">
    <property type="entry name" value="ACCD_DCysDesulf"/>
    <property type="match status" value="1"/>
</dbReference>
<evidence type="ECO:0000256" key="8">
    <source>
        <dbReference type="ARBA" id="ARBA00025527"/>
    </source>
</evidence>
<dbReference type="Pfam" id="PF00291">
    <property type="entry name" value="PALP"/>
    <property type="match status" value="1"/>
</dbReference>
<gene>
    <name evidence="12" type="ORF">DWX41_01525</name>
</gene>
<evidence type="ECO:0000313" key="12">
    <source>
        <dbReference type="EMBL" id="RGC34911.1"/>
    </source>
</evidence>
<feature type="modified residue" description="N6-(pyridoxal phosphate)lysine" evidence="10">
    <location>
        <position position="57"/>
    </location>
</feature>
<dbReference type="GO" id="GO:0003941">
    <property type="term" value="F:L-serine ammonia-lyase activity"/>
    <property type="evidence" value="ECO:0007669"/>
    <property type="project" value="TreeGrafter"/>
</dbReference>
<comment type="caution">
    <text evidence="12">The sequence shown here is derived from an EMBL/GenBank/DDBJ whole genome shotgun (WGS) entry which is preliminary data.</text>
</comment>
<reference evidence="12 13" key="1">
    <citation type="submission" date="2018-08" db="EMBL/GenBank/DDBJ databases">
        <title>A genome reference for cultivated species of the human gut microbiota.</title>
        <authorList>
            <person name="Zou Y."/>
            <person name="Xue W."/>
            <person name="Luo G."/>
        </authorList>
    </citation>
    <scope>NUCLEOTIDE SEQUENCE [LARGE SCALE GENOMIC DNA]</scope>
    <source>
        <strain evidence="12 13">AF19-21</strain>
    </source>
</reference>
<evidence type="ECO:0000256" key="4">
    <source>
        <dbReference type="ARBA" id="ARBA00010869"/>
    </source>
</evidence>
<comment type="similarity">
    <text evidence="3">Belongs to the ACC deaminase/D-cysteine desulfhydrase family.</text>
</comment>
<proteinExistence type="inferred from homology"/>
<dbReference type="CDD" id="cd01562">
    <property type="entry name" value="Thr-dehyd"/>
    <property type="match status" value="1"/>
</dbReference>
<dbReference type="GO" id="GO:0016846">
    <property type="term" value="F:carbon-sulfur lyase activity"/>
    <property type="evidence" value="ECO:0007669"/>
    <property type="project" value="UniProtKB-ARBA"/>
</dbReference>
<dbReference type="InterPro" id="IPR050147">
    <property type="entry name" value="Ser/Thr_Dehydratase"/>
</dbReference>
<dbReference type="PANTHER" id="PTHR48078">
    <property type="entry name" value="THREONINE DEHYDRATASE, MITOCHONDRIAL-RELATED"/>
    <property type="match status" value="1"/>
</dbReference>
<comment type="catalytic activity">
    <reaction evidence="1">
        <text>L-threonine = 2-oxobutanoate + NH4(+)</text>
        <dbReference type="Rhea" id="RHEA:22108"/>
        <dbReference type="ChEBI" id="CHEBI:16763"/>
        <dbReference type="ChEBI" id="CHEBI:28938"/>
        <dbReference type="ChEBI" id="CHEBI:57926"/>
        <dbReference type="EC" id="4.3.1.19"/>
    </reaction>
</comment>
<keyword evidence="6 10" id="KW-0663">Pyridoxal phosphate</keyword>
<dbReference type="PANTHER" id="PTHR48078:SF6">
    <property type="entry name" value="L-THREONINE DEHYDRATASE CATABOLIC TDCB"/>
    <property type="match status" value="1"/>
</dbReference>
<comment type="function">
    <text evidence="8">Catalyzes the anaerobic formation of alpha-ketobutyrate and ammonia from threonine in a two-step reaction. The first step involved a dehydration of threonine and a production of enamine intermediates (aminocrotonate), which tautomerizes to its imine form (iminobutyrate). Both intermediates are unstable and short-lived. The second step is the nonenzymatic hydrolysis of the enamine/imine intermediates to form 2-ketobutyrate and free ammonia. In the low water environment of the cell, the second step is accelerated by RidA.</text>
</comment>
<evidence type="ECO:0000256" key="3">
    <source>
        <dbReference type="ARBA" id="ARBA00008639"/>
    </source>
</evidence>
<dbReference type="GO" id="GO:0006565">
    <property type="term" value="P:L-serine catabolic process"/>
    <property type="evidence" value="ECO:0007669"/>
    <property type="project" value="TreeGrafter"/>
</dbReference>
<evidence type="ECO:0000259" key="11">
    <source>
        <dbReference type="Pfam" id="PF00291"/>
    </source>
</evidence>
<dbReference type="Proteomes" id="UP000261111">
    <property type="component" value="Unassembled WGS sequence"/>
</dbReference>
<accession>A0A3E2X0X3</accession>
<keyword evidence="7" id="KW-0456">Lyase</keyword>
<evidence type="ECO:0000313" key="13">
    <source>
        <dbReference type="Proteomes" id="UP000261111"/>
    </source>
</evidence>
<dbReference type="AlphaFoldDB" id="A0A3E2X0X3"/>
<evidence type="ECO:0000256" key="2">
    <source>
        <dbReference type="ARBA" id="ARBA00001933"/>
    </source>
</evidence>
<dbReference type="GO" id="GO:0004794">
    <property type="term" value="F:threonine deaminase activity"/>
    <property type="evidence" value="ECO:0007669"/>
    <property type="project" value="UniProtKB-EC"/>
</dbReference>
<protein>
    <recommendedName>
        <fullName evidence="5">threonine ammonia-lyase</fullName>
        <ecNumber evidence="5">4.3.1.19</ecNumber>
    </recommendedName>
    <alternativeName>
        <fullName evidence="9">Threonine deaminase</fullName>
    </alternativeName>
</protein>
<dbReference type="GO" id="GO:0006567">
    <property type="term" value="P:L-threonine catabolic process"/>
    <property type="evidence" value="ECO:0007669"/>
    <property type="project" value="TreeGrafter"/>
</dbReference>
<dbReference type="InterPro" id="IPR001926">
    <property type="entry name" value="TrpB-like_PALP"/>
</dbReference>
<evidence type="ECO:0000256" key="6">
    <source>
        <dbReference type="ARBA" id="ARBA00022898"/>
    </source>
</evidence>
<evidence type="ECO:0000256" key="5">
    <source>
        <dbReference type="ARBA" id="ARBA00012096"/>
    </source>
</evidence>
<organism evidence="12 13">
    <name type="scientific">Hungatella hathewayi</name>
    <dbReference type="NCBI Taxonomy" id="154046"/>
    <lineage>
        <taxon>Bacteria</taxon>
        <taxon>Bacillati</taxon>
        <taxon>Bacillota</taxon>
        <taxon>Clostridia</taxon>
        <taxon>Lachnospirales</taxon>
        <taxon>Lachnospiraceae</taxon>
        <taxon>Hungatella</taxon>
    </lineage>
</organism>
<dbReference type="InterPro" id="IPR036052">
    <property type="entry name" value="TrpB-like_PALP_sf"/>
</dbReference>
<comment type="similarity">
    <text evidence="4">Belongs to the serine/threonine dehydratase family.</text>
</comment>
<dbReference type="EC" id="4.3.1.19" evidence="5"/>
<dbReference type="GO" id="GO:0009097">
    <property type="term" value="P:isoleucine biosynthetic process"/>
    <property type="evidence" value="ECO:0007669"/>
    <property type="project" value="TreeGrafter"/>
</dbReference>
<sequence length="325" mass="34851">MDSAGNLQIADVMMAKRRIQDYARVTPLIRAEGLEKLFGGAEVWLKLENLQHTGSFKVRGVANKMLSMTEEERKQGVTAASSGNHAQAVSYMARMLGTKAVIVMPENAPRTKVAGAKGYGAEVVLCGFTGEDRDRKCEELIRDYGYCLVHSHMDPYVIAGHGTAAVEAWEQCGGFDEIVVPCGAGSLTAGAAFAMKQMDSGVCVTAVEPEQVPRFTESLRAGHPVTVEMGATIADGLRVSKAEEINYQLIRDHVDHLLTIDEDHISRAMKEAALLGKITAEPSACVGIAAAMTGRIDTRPGRKICFIITGGNIDASMLQQALAIA</sequence>
<comment type="cofactor">
    <cofactor evidence="2">
        <name>pyridoxal 5'-phosphate</name>
        <dbReference type="ChEBI" id="CHEBI:597326"/>
    </cofactor>
</comment>
<dbReference type="SUPFAM" id="SSF53686">
    <property type="entry name" value="Tryptophan synthase beta subunit-like PLP-dependent enzymes"/>
    <property type="match status" value="1"/>
</dbReference>
<feature type="domain" description="Tryptophan synthase beta chain-like PALP" evidence="11">
    <location>
        <begin position="20"/>
        <end position="310"/>
    </location>
</feature>
<dbReference type="FunFam" id="3.40.50.1100:FF:000005">
    <property type="entry name" value="Threonine dehydratase catabolic"/>
    <property type="match status" value="1"/>
</dbReference>
<dbReference type="Gene3D" id="3.40.50.1100">
    <property type="match status" value="2"/>
</dbReference>